<evidence type="ECO:0000256" key="1">
    <source>
        <dbReference type="SAM" id="MobiDB-lite"/>
    </source>
</evidence>
<organism evidence="2 3">
    <name type="scientific">Nonomuraea cypriaca</name>
    <dbReference type="NCBI Taxonomy" id="1187855"/>
    <lineage>
        <taxon>Bacteria</taxon>
        <taxon>Bacillati</taxon>
        <taxon>Actinomycetota</taxon>
        <taxon>Actinomycetes</taxon>
        <taxon>Streptosporangiales</taxon>
        <taxon>Streptosporangiaceae</taxon>
        <taxon>Nonomuraea</taxon>
    </lineage>
</organism>
<keyword evidence="3" id="KW-1185">Reference proteome</keyword>
<reference evidence="2" key="1">
    <citation type="submission" date="2020-11" db="EMBL/GenBank/DDBJ databases">
        <title>Whole-genome analyses of Nonomuraea sp. K274.</title>
        <authorList>
            <person name="Veyisoglu A."/>
        </authorList>
    </citation>
    <scope>NUCLEOTIDE SEQUENCE</scope>
    <source>
        <strain evidence="2">K274</strain>
    </source>
</reference>
<accession>A0A931EYQ1</accession>
<dbReference type="RefSeq" id="WP_195894426.1">
    <property type="nucleotide sequence ID" value="NZ_JADOGI010000013.1"/>
</dbReference>
<sequence>MAERTVEIRDSSAQPTETCIAASREEIQAWLAATSPTEVHRRGETYGNVASAIRSVADALPDIGTNLRDGWRSSSSAQVQKALRMLNASGANLAEAMDQMSQALTLYGRDYLPTAIAEVRAAGEEQSGGSPRPEPSPSATGTYAPPTIDSSTAEPSPSPGADPGAKDAAARQALEKLNRRIISLYDSLPAGVTVDLPEVSPATEPAPVRGMPLGDQSSYRQGDYWNGGGPGSGSSGSGSYGSSGGPGGTGGSGPDSGGRPDQEGPGPSGTPGTDNPGPGDSGDQDGSPSGNDRDATAPPVIGDSPSGDGQTRTPGETFDPRSTESAGLPTYPVGTTPTAQPHPGYATPQANAPAVIGGGGSYSQVSGGGVAPVGRAGVGGMGGMPFMPMGAGGAAGEEGQDQERSTYLREDRDMWDPEESATTPVIGS</sequence>
<evidence type="ECO:0000313" key="3">
    <source>
        <dbReference type="Proteomes" id="UP000605361"/>
    </source>
</evidence>
<dbReference type="SUPFAM" id="SSF140453">
    <property type="entry name" value="EsxAB dimer-like"/>
    <property type="match status" value="1"/>
</dbReference>
<feature type="compositionally biased region" description="Basic and acidic residues" evidence="1">
    <location>
        <begin position="401"/>
        <end position="415"/>
    </location>
</feature>
<dbReference type="InterPro" id="IPR036689">
    <property type="entry name" value="ESAT-6-like_sf"/>
</dbReference>
<comment type="caution">
    <text evidence="2">The sequence shown here is derived from an EMBL/GenBank/DDBJ whole genome shotgun (WGS) entry which is preliminary data.</text>
</comment>
<feature type="region of interest" description="Disordered" evidence="1">
    <location>
        <begin position="198"/>
        <end position="352"/>
    </location>
</feature>
<dbReference type="EMBL" id="JADOGI010000013">
    <property type="protein sequence ID" value="MBF8185451.1"/>
    <property type="molecule type" value="Genomic_DNA"/>
</dbReference>
<feature type="compositionally biased region" description="Gly residues" evidence="1">
    <location>
        <begin position="225"/>
        <end position="256"/>
    </location>
</feature>
<feature type="region of interest" description="Disordered" evidence="1">
    <location>
        <begin position="389"/>
        <end position="428"/>
    </location>
</feature>
<feature type="region of interest" description="Disordered" evidence="1">
    <location>
        <begin position="122"/>
        <end position="169"/>
    </location>
</feature>
<dbReference type="AlphaFoldDB" id="A0A931EYQ1"/>
<evidence type="ECO:0008006" key="4">
    <source>
        <dbReference type="Google" id="ProtNLM"/>
    </source>
</evidence>
<proteinExistence type="predicted"/>
<gene>
    <name evidence="2" type="ORF">ITP53_06800</name>
</gene>
<name>A0A931EYQ1_9ACTN</name>
<evidence type="ECO:0000313" key="2">
    <source>
        <dbReference type="EMBL" id="MBF8185451.1"/>
    </source>
</evidence>
<protein>
    <recommendedName>
        <fullName evidence="4">PPE family protein</fullName>
    </recommendedName>
</protein>
<dbReference type="Proteomes" id="UP000605361">
    <property type="component" value="Unassembled WGS sequence"/>
</dbReference>